<feature type="domain" description="PAS" evidence="2">
    <location>
        <begin position="430"/>
        <end position="473"/>
    </location>
</feature>
<gene>
    <name evidence="5" type="ORF">D3871_22630</name>
</gene>
<dbReference type="InterPro" id="IPR013767">
    <property type="entry name" value="PAS_fold"/>
</dbReference>
<dbReference type="FunFam" id="3.30.70.270:FF:000001">
    <property type="entry name" value="Diguanylate cyclase domain protein"/>
    <property type="match status" value="1"/>
</dbReference>
<dbReference type="PROSITE" id="PS50113">
    <property type="entry name" value="PAC"/>
    <property type="match status" value="4"/>
</dbReference>
<dbReference type="InterPro" id="IPR052155">
    <property type="entry name" value="Biofilm_reg_signaling"/>
</dbReference>
<dbReference type="Pfam" id="PF13426">
    <property type="entry name" value="PAS_9"/>
    <property type="match status" value="1"/>
</dbReference>
<proteinExistence type="predicted"/>
<dbReference type="InterPro" id="IPR003018">
    <property type="entry name" value="GAF"/>
</dbReference>
<dbReference type="PROSITE" id="PS50095">
    <property type="entry name" value="PLAT"/>
    <property type="match status" value="1"/>
</dbReference>
<sequence>MDSLVALTADWYWECDSQCRFTRVDRLAADPARPDDMLAAAVGNPPWDLPGALHPDPEWENFRRRRAEQAAFRDAEWSWWLGQDDAIAVLASGEPIRDGDGRFAGYRGVMRNITVRRHESNALRRFRAAVDISGDPIFIIDRASMRIIDANETACRAIGCSREELNSYGPQDFLLSDRQTLEKDFDELIATGIGTATEKTVRDRDGNTCLFELQRRAIMLDDRWLIVTSARDITQRRMAEGAAVRLGQMYAAISGTNDAILHATTPEDLYQQVCEVAVRSGQIVSASVLLPDPSSEWARFAALAGIGHDSLRPLQISFDEDKVEGRGLVGTAYRSGESCVINDFPNDPRVKVKPWRMAAGKEGAAAGAAIPLRRDGESIGVLLLYSREKDAFDDDIVNLLERMAQNIVFTLENFDRDLKRRKAVDALRQSEERYRSILENMNDGYFEVDLKGNYTVVNDALCRQHNCTRDEALRLNYRNFMNVATAEYVYGLYHRIYRTRQPAELTEHAIQREDGNICIVQTSMQLIIGTDGRPAGFRGISRDVTARRLAEEAVRASEEKYRSILESIEEAYYEVDLTGALMLCNDAFCRMFGYSMSEIAGVNYRRYHSPQDAAHVFANFNEVFKSGIPKKGIDWRLLHRNGKEVMCEGSIHLIRDASGEPAGFRGMLRDVTDRRSIESALRASEERFRDLTKLSSDWYWEQDSRYRFTQINGDVFGKTGMVADDYLGKTLWELPFDNVSLDQWIEHQSLLAEGMPFHELVLCILGTDGAKRYLSISGLPVRDKDGHAAGYRGTGKDITERKTAEERIRHLASHDILTGLPNRMMFHQVLGYQIQLARRYQRKFALMFIDLDHFKAINDVHGHDAGDVVLKVTATRLVDCVRDSDFVARLAGDEFVVIIQEHRDMQHLRALAEKMVAALRASIVLGDVSYTVTASIGVSVFPDHGEDEDALLKRADVAMYAVKRGSKDSFQVSA</sequence>
<comment type="caution">
    <text evidence="5">The sequence shown here is derived from an EMBL/GenBank/DDBJ whole genome shotgun (WGS) entry which is preliminary data.</text>
</comment>
<dbReference type="InterPro" id="IPR001610">
    <property type="entry name" value="PAC"/>
</dbReference>
<reference evidence="6" key="1">
    <citation type="submission" date="2018-09" db="EMBL/GenBank/DDBJ databases">
        <authorList>
            <person name="Zhu H."/>
        </authorList>
    </citation>
    <scope>NUCLEOTIDE SEQUENCE [LARGE SCALE GENOMIC DNA]</scope>
    <source>
        <strain evidence="6">K1R23-30</strain>
    </source>
</reference>
<feature type="domain" description="PAC" evidence="3">
    <location>
        <begin position="504"/>
        <end position="556"/>
    </location>
</feature>
<evidence type="ECO:0000313" key="6">
    <source>
        <dbReference type="Proteomes" id="UP000265955"/>
    </source>
</evidence>
<feature type="domain" description="PAC" evidence="3">
    <location>
        <begin position="73"/>
        <end position="125"/>
    </location>
</feature>
<keyword evidence="6" id="KW-1185">Reference proteome</keyword>
<dbReference type="PROSITE" id="PS50887">
    <property type="entry name" value="GGDEF"/>
    <property type="match status" value="1"/>
</dbReference>
<dbReference type="Pfam" id="PF13185">
    <property type="entry name" value="GAF_2"/>
    <property type="match status" value="1"/>
</dbReference>
<dbReference type="CDD" id="cd01949">
    <property type="entry name" value="GGDEF"/>
    <property type="match status" value="1"/>
</dbReference>
<dbReference type="SUPFAM" id="SSF55073">
    <property type="entry name" value="Nucleotide cyclase"/>
    <property type="match status" value="1"/>
</dbReference>
<dbReference type="Pfam" id="PF00989">
    <property type="entry name" value="PAS"/>
    <property type="match status" value="2"/>
</dbReference>
<dbReference type="EMBL" id="QYUO01000002">
    <property type="protein sequence ID" value="RJF96133.1"/>
    <property type="molecule type" value="Genomic_DNA"/>
</dbReference>
<dbReference type="SUPFAM" id="SSF55785">
    <property type="entry name" value="PYP-like sensor domain (PAS domain)"/>
    <property type="match status" value="5"/>
</dbReference>
<dbReference type="GO" id="GO:0003824">
    <property type="term" value="F:catalytic activity"/>
    <property type="evidence" value="ECO:0007669"/>
    <property type="project" value="UniProtKB-ARBA"/>
</dbReference>
<evidence type="ECO:0000259" key="4">
    <source>
        <dbReference type="PROSITE" id="PS50887"/>
    </source>
</evidence>
<evidence type="ECO:0000259" key="2">
    <source>
        <dbReference type="PROSITE" id="PS50112"/>
    </source>
</evidence>
<dbReference type="Proteomes" id="UP000265955">
    <property type="component" value="Unassembled WGS sequence"/>
</dbReference>
<dbReference type="OrthoDB" id="8929028at2"/>
<evidence type="ECO:0000259" key="1">
    <source>
        <dbReference type="PROSITE" id="PS50095"/>
    </source>
</evidence>
<dbReference type="SMART" id="SM00065">
    <property type="entry name" value="GAF"/>
    <property type="match status" value="1"/>
</dbReference>
<dbReference type="Gene3D" id="3.30.450.20">
    <property type="entry name" value="PAS domain"/>
    <property type="match status" value="5"/>
</dbReference>
<dbReference type="RefSeq" id="WP_119771279.1">
    <property type="nucleotide sequence ID" value="NZ_QYUO01000002.1"/>
</dbReference>
<feature type="domain" description="PAC" evidence="3">
    <location>
        <begin position="631"/>
        <end position="683"/>
    </location>
</feature>
<dbReference type="PROSITE" id="PS50112">
    <property type="entry name" value="PAS"/>
    <property type="match status" value="3"/>
</dbReference>
<dbReference type="InterPro" id="IPR000014">
    <property type="entry name" value="PAS"/>
</dbReference>
<feature type="domain" description="GGDEF" evidence="4">
    <location>
        <begin position="842"/>
        <end position="974"/>
    </location>
</feature>
<dbReference type="InterPro" id="IPR001024">
    <property type="entry name" value="PLAT/LH2_dom"/>
</dbReference>
<dbReference type="PANTHER" id="PTHR44757">
    <property type="entry name" value="DIGUANYLATE CYCLASE DGCP"/>
    <property type="match status" value="1"/>
</dbReference>
<feature type="domain" description="PAS" evidence="2">
    <location>
        <begin position="557"/>
        <end position="627"/>
    </location>
</feature>
<dbReference type="PANTHER" id="PTHR44757:SF10">
    <property type="entry name" value="MEMBRANE PROTEIN"/>
    <property type="match status" value="1"/>
</dbReference>
<dbReference type="SUPFAM" id="SSF55781">
    <property type="entry name" value="GAF domain-like"/>
    <property type="match status" value="1"/>
</dbReference>
<evidence type="ECO:0000313" key="5">
    <source>
        <dbReference type="EMBL" id="RJF96133.1"/>
    </source>
</evidence>
<dbReference type="Gene3D" id="3.30.450.40">
    <property type="match status" value="1"/>
</dbReference>
<dbReference type="InterPro" id="IPR000700">
    <property type="entry name" value="PAS-assoc_C"/>
</dbReference>
<dbReference type="Pfam" id="PF08448">
    <property type="entry name" value="PAS_4"/>
    <property type="match status" value="1"/>
</dbReference>
<accession>A0A3A3FKW8</accession>
<dbReference type="InterPro" id="IPR013656">
    <property type="entry name" value="PAS_4"/>
</dbReference>
<organism evidence="5 6">
    <name type="scientific">Noviherbaspirillum saxi</name>
    <dbReference type="NCBI Taxonomy" id="2320863"/>
    <lineage>
        <taxon>Bacteria</taxon>
        <taxon>Pseudomonadati</taxon>
        <taxon>Pseudomonadota</taxon>
        <taxon>Betaproteobacteria</taxon>
        <taxon>Burkholderiales</taxon>
        <taxon>Oxalobacteraceae</taxon>
        <taxon>Noviherbaspirillum</taxon>
    </lineage>
</organism>
<dbReference type="AlphaFoldDB" id="A0A3A3FKW8"/>
<dbReference type="InterPro" id="IPR029016">
    <property type="entry name" value="GAF-like_dom_sf"/>
</dbReference>
<dbReference type="Pfam" id="PF00990">
    <property type="entry name" value="GGDEF"/>
    <property type="match status" value="1"/>
</dbReference>
<feature type="domain" description="PAS" evidence="2">
    <location>
        <begin position="122"/>
        <end position="165"/>
    </location>
</feature>
<dbReference type="NCBIfam" id="TIGR00254">
    <property type="entry name" value="GGDEF"/>
    <property type="match status" value="1"/>
</dbReference>
<dbReference type="InterPro" id="IPR035965">
    <property type="entry name" value="PAS-like_dom_sf"/>
</dbReference>
<dbReference type="InterPro" id="IPR000160">
    <property type="entry name" value="GGDEF_dom"/>
</dbReference>
<feature type="domain" description="PAC" evidence="3">
    <location>
        <begin position="758"/>
        <end position="810"/>
    </location>
</feature>
<dbReference type="GO" id="GO:0006355">
    <property type="term" value="P:regulation of DNA-templated transcription"/>
    <property type="evidence" value="ECO:0007669"/>
    <property type="project" value="InterPro"/>
</dbReference>
<dbReference type="CDD" id="cd00130">
    <property type="entry name" value="PAS"/>
    <property type="match status" value="3"/>
</dbReference>
<dbReference type="SMART" id="SM00267">
    <property type="entry name" value="GGDEF"/>
    <property type="match status" value="1"/>
</dbReference>
<dbReference type="Gene3D" id="3.30.70.270">
    <property type="match status" value="1"/>
</dbReference>
<protein>
    <submittedName>
        <fullName evidence="5">PAS domain S-box protein</fullName>
    </submittedName>
</protein>
<dbReference type="InterPro" id="IPR043128">
    <property type="entry name" value="Rev_trsase/Diguanyl_cyclase"/>
</dbReference>
<name>A0A3A3FKW8_9BURK</name>
<dbReference type="NCBIfam" id="TIGR00229">
    <property type="entry name" value="sensory_box"/>
    <property type="match status" value="4"/>
</dbReference>
<evidence type="ECO:0000259" key="3">
    <source>
        <dbReference type="PROSITE" id="PS50113"/>
    </source>
</evidence>
<dbReference type="InterPro" id="IPR029787">
    <property type="entry name" value="Nucleotide_cyclase"/>
</dbReference>
<feature type="domain" description="PLAT" evidence="1">
    <location>
        <begin position="917"/>
        <end position="974"/>
    </location>
</feature>
<dbReference type="SMART" id="SM00091">
    <property type="entry name" value="PAS"/>
    <property type="match status" value="4"/>
</dbReference>
<dbReference type="SMART" id="SM00086">
    <property type="entry name" value="PAC"/>
    <property type="match status" value="5"/>
</dbReference>